<keyword evidence="7" id="KW-0106">Calcium</keyword>
<evidence type="ECO:0000256" key="4">
    <source>
        <dbReference type="ARBA" id="ARBA00022568"/>
    </source>
</evidence>
<feature type="transmembrane region" description="Helical" evidence="15">
    <location>
        <begin position="309"/>
        <end position="337"/>
    </location>
</feature>
<keyword evidence="3" id="KW-0597">Phosphoprotein</keyword>
<evidence type="ECO:0000256" key="11">
    <source>
        <dbReference type="ARBA" id="ARBA00023136"/>
    </source>
</evidence>
<dbReference type="GO" id="GO:0005509">
    <property type="term" value="F:calcium ion binding"/>
    <property type="evidence" value="ECO:0007669"/>
    <property type="project" value="InterPro"/>
</dbReference>
<feature type="transmembrane region" description="Helical" evidence="15">
    <location>
        <begin position="560"/>
        <end position="582"/>
    </location>
</feature>
<evidence type="ECO:0000256" key="10">
    <source>
        <dbReference type="ARBA" id="ARBA00023065"/>
    </source>
</evidence>
<feature type="transmembrane region" description="Helical" evidence="15">
    <location>
        <begin position="853"/>
        <end position="873"/>
    </location>
</feature>
<dbReference type="PROSITE" id="PS50222">
    <property type="entry name" value="EF_HAND_2"/>
    <property type="match status" value="1"/>
</dbReference>
<feature type="transmembrane region" description="Helical" evidence="15">
    <location>
        <begin position="1468"/>
        <end position="1493"/>
    </location>
</feature>
<feature type="transmembrane region" description="Helical" evidence="15">
    <location>
        <begin position="425"/>
        <end position="444"/>
    </location>
</feature>
<evidence type="ECO:0000256" key="7">
    <source>
        <dbReference type="ARBA" id="ARBA00022837"/>
    </source>
</evidence>
<feature type="compositionally biased region" description="Low complexity" evidence="14">
    <location>
        <begin position="248"/>
        <end position="257"/>
    </location>
</feature>
<dbReference type="InterPro" id="IPR050599">
    <property type="entry name" value="VDCC_alpha-1_subunit"/>
</dbReference>
<dbReference type="PANTHER" id="PTHR45628:SF7">
    <property type="entry name" value="VOLTAGE-DEPENDENT CALCIUM CHANNEL TYPE A SUBUNIT ALPHA-1"/>
    <property type="match status" value="1"/>
</dbReference>
<keyword evidence="12" id="KW-0325">Glycoprotein</keyword>
<dbReference type="InterPro" id="IPR002048">
    <property type="entry name" value="EF_hand_dom"/>
</dbReference>
<evidence type="ECO:0000256" key="8">
    <source>
        <dbReference type="ARBA" id="ARBA00022882"/>
    </source>
</evidence>
<keyword evidence="6 15" id="KW-0812">Transmembrane</keyword>
<comment type="subcellular location">
    <subcellularLocation>
        <location evidence="1">Membrane</location>
        <topology evidence="1">Multi-pass membrane protein</topology>
    </subcellularLocation>
</comment>
<dbReference type="EMBL" id="HBGD01006072">
    <property type="protein sequence ID" value="CAD9081811.1"/>
    <property type="molecule type" value="Transcribed_RNA"/>
</dbReference>
<feature type="transmembrane region" description="Helical" evidence="15">
    <location>
        <begin position="1438"/>
        <end position="1456"/>
    </location>
</feature>
<dbReference type="Pfam" id="PF00520">
    <property type="entry name" value="Ion_trans"/>
    <property type="match status" value="4"/>
</dbReference>
<evidence type="ECO:0000256" key="1">
    <source>
        <dbReference type="ARBA" id="ARBA00004141"/>
    </source>
</evidence>
<evidence type="ECO:0000256" key="6">
    <source>
        <dbReference type="ARBA" id="ARBA00022692"/>
    </source>
</evidence>
<feature type="transmembrane region" description="Helical" evidence="15">
    <location>
        <begin position="450"/>
        <end position="472"/>
    </location>
</feature>
<evidence type="ECO:0000256" key="9">
    <source>
        <dbReference type="ARBA" id="ARBA00022989"/>
    </source>
</evidence>
<evidence type="ECO:0000256" key="5">
    <source>
        <dbReference type="ARBA" id="ARBA00022673"/>
    </source>
</evidence>
<dbReference type="SUPFAM" id="SSF81324">
    <property type="entry name" value="Voltage-gated potassium channels"/>
    <property type="match status" value="4"/>
</dbReference>
<feature type="compositionally biased region" description="Basic and acidic residues" evidence="14">
    <location>
        <begin position="90"/>
        <end position="102"/>
    </location>
</feature>
<keyword evidence="2" id="KW-0813">Transport</keyword>
<feature type="transmembrane region" description="Helical" evidence="15">
    <location>
        <begin position="391"/>
        <end position="413"/>
    </location>
</feature>
<feature type="transmembrane region" description="Helical" evidence="15">
    <location>
        <begin position="1505"/>
        <end position="1534"/>
    </location>
</feature>
<feature type="transmembrane region" description="Helical" evidence="15">
    <location>
        <begin position="1210"/>
        <end position="1231"/>
    </location>
</feature>
<evidence type="ECO:0000256" key="13">
    <source>
        <dbReference type="ARBA" id="ARBA00023303"/>
    </source>
</evidence>
<sequence>MSHHNHAQQDHRARRPDQSGHIPSAAQMHQNELFESMSPRPYLVVEETNDGAQQLFYNADECHTPLHHRLTTTQMHHESQEQNHYSISQEQHHEEHFHKPTEHLPSQEIHLNTHATARSLALSLPGHLSDDEHDTIAQIDPSLRAQWVHTAITENPPSMDGGDDFIPEHYLHPQSLGADDEEDDRQRCLHMRTTSQLKSRRFSLHRAQSRTENASITSVFNDDYIETFSGAFLMNRIHEMIIRNGISPHIPSHSTTSPKHHPSAGESPETSTSASSDPPEPLSVYTRNGYILGGKTFFLFDNTFLPRQILFNIVSSTLFSAFIYSIITVNMVMLLFLPPVARRDFLEYKTEYEVFTVFDRIFLGVYTFEFTLKVCTFGFALNKYTYLRASWWNVFEFFIVVAGWTSVACNFYVRVSVLSGFRIMRGLMNLSFLAELRAILKALTQSVFRLVNAVTLLVFSFLLFGIMGIEFYQNSYTRRCQYEGKEALGVPLYCDGGKGLGFTCPNNLKCVTGLRNPNFGQTHFDNMFNAFLTMFQISTLIGWSDLLYPLMQSENALASAAYVILLIGLVAFIVLKLFMAIISSLFSKYRSLDELAKKRTKQKHQEKEKRRIEIRNNIGTMGATHSDTNIDNFLEDLIVGVEDVEKVAESRIDATHDAPKDKTHVKPVQPMDSAHSHETPAPILPYDSKDLEKKDRLCDQSPENSHRYGPMDDMPACTTHHEMYENPVERFLIRTGRRIRCAILQGSDAVALPPAISNLFLFRLIRAIKRGFVIVTHSRYFELVSVFISMTNLIIQATERNPNLMPEWHKLMLNIMAFVFFGVYVVEVIIRFIGCKSVVEYFTDQFNSLDLFVILLQSVGIIGYFVVGEAAYVHKFGFLRSLRVLKLSQHQTTFNRLHSLLKSSLKAIFPTLRTLIWICFSLFIFAIIGFHMYADKLKMSSGSGSARYNFDNLAHGWLTAFSIMTGDNWYDAMYRSMDPDKPEVFTFSYLWFSPVFFLSLYIFAAYVLLNLITAVVLETFEITEEERKRFEEKLKSSKGRFGFWEKYKQCMPSTKNRVLPDEHDLNSFDNIETSRSDSDEDLNAQQRTSSDVVCCLIPRSNPIRRLTHIIVNSVHFENFMCFVIILSTLSMAFVPPTEADKSIKPNPGLMTFFQVFDWIVWAIFAVELALKLFAYGVFFSSDGTAFFEDPWNTFDAGLLLLYTLTNVGQYFVPSVALPLKVLLALWIFRVLKRLPGLQQLLSSLWGSIPSMLNVIVASFFVMLLFGVSGVVMFGGKFHYCNDNLHYTEGREQCSGYCRNSLGVMTHRAWIQPRTNFDHIGWAMFTLVEVMSLSTWTSVMYRAMDITSLNHQPDRDRFVWYSLFFIFYIIIGTFFIVNLCIGVIIDSINRHRGVAFYTEIQQHWIIAKAEIGKLRPQKLRKVAKNPLRQLLARFTTSTYFRYFMISVIIVNIGMICSTHRSQGNTWSTVLDATNLLFTIIYCLEAALKILAYQLEYFKNSWGIFELFLAVGSVIAIVADISAFFFTFGSSVVLGINFVGRTFRVLRIFRLIPFFQGLRKLFSTMVHSLPNIFNTLLLLFSVLYMYTLAGMIFFGRIRFQAALNVNANFRSFGRALLTLFRVATLDNWNGILNDTSILVQPACTSEDAFNDCGSYVHYIYWVTFYVIGSYLLLNLVIAVILDSFSSSYVESDEKFIIQEEDMHLFREVWSKFDKSGLGFIDIDELEAFLLALRNAGSRIVWDLGGDYEQFRIFSYELLFRLEACIPEHQSLLTRVYNLRLRDLFDFFSPKILMDECRYVSFKDTLFLLARFCAPKVCLRYDEYKVRERALKRTMIVVAVRKIENAYWRYKRYGSTTGMTINFANFSELVHRAKKIMAAEEAATTAAEFQPGMIS</sequence>
<evidence type="ECO:0000256" key="12">
    <source>
        <dbReference type="ARBA" id="ARBA00023180"/>
    </source>
</evidence>
<dbReference type="InterPro" id="IPR027359">
    <property type="entry name" value="Volt_channel_dom_sf"/>
</dbReference>
<dbReference type="GO" id="GO:0098703">
    <property type="term" value="P:calcium ion import across plasma membrane"/>
    <property type="evidence" value="ECO:0007669"/>
    <property type="project" value="TreeGrafter"/>
</dbReference>
<feature type="region of interest" description="Disordered" evidence="14">
    <location>
        <begin position="248"/>
        <end position="280"/>
    </location>
</feature>
<proteinExistence type="predicted"/>
<feature type="transmembrane region" description="Helical" evidence="15">
    <location>
        <begin position="1114"/>
        <end position="1134"/>
    </location>
</feature>
<feature type="transmembrane region" description="Helical" evidence="15">
    <location>
        <begin position="1359"/>
        <end position="1384"/>
    </location>
</feature>
<feature type="domain" description="EF-hand" evidence="16">
    <location>
        <begin position="1698"/>
        <end position="1733"/>
    </location>
</feature>
<feature type="region of interest" description="Disordered" evidence="14">
    <location>
        <begin position="1"/>
        <end position="22"/>
    </location>
</feature>
<keyword evidence="5" id="KW-0107">Calcium channel</keyword>
<dbReference type="GO" id="GO:0005891">
    <property type="term" value="C:voltage-gated calcium channel complex"/>
    <property type="evidence" value="ECO:0007669"/>
    <property type="project" value="TreeGrafter"/>
</dbReference>
<feature type="transmembrane region" description="Helical" evidence="15">
    <location>
        <begin position="357"/>
        <end position="379"/>
    </location>
</feature>
<evidence type="ECO:0000259" key="16">
    <source>
        <dbReference type="PROSITE" id="PS50222"/>
    </source>
</evidence>
<feature type="transmembrane region" description="Helical" evidence="15">
    <location>
        <begin position="1155"/>
        <end position="1178"/>
    </location>
</feature>
<evidence type="ECO:0000256" key="15">
    <source>
        <dbReference type="SAM" id="Phobius"/>
    </source>
</evidence>
<keyword evidence="13" id="KW-0407">Ion channel</keyword>
<keyword evidence="8" id="KW-0851">Voltage-gated channel</keyword>
<feature type="region of interest" description="Disordered" evidence="14">
    <location>
        <begin position="651"/>
        <end position="687"/>
    </location>
</feature>
<feature type="transmembrane region" description="Helical" evidence="15">
    <location>
        <begin position="1319"/>
        <end position="1338"/>
    </location>
</feature>
<feature type="compositionally biased region" description="Basic and acidic residues" evidence="14">
    <location>
        <begin position="651"/>
        <end position="664"/>
    </location>
</feature>
<feature type="transmembrane region" description="Helical" evidence="15">
    <location>
        <begin position="954"/>
        <end position="972"/>
    </location>
</feature>
<gene>
    <name evidence="17" type="ORF">PCOS0759_LOCUS5051</name>
</gene>
<name>A0A7S1KS90_9EUKA</name>
<accession>A0A7S1KS90</accession>
<evidence type="ECO:0000256" key="2">
    <source>
        <dbReference type="ARBA" id="ARBA00022448"/>
    </source>
</evidence>
<feature type="transmembrane region" description="Helical" evidence="15">
    <location>
        <begin position="811"/>
        <end position="833"/>
    </location>
</feature>
<evidence type="ECO:0000313" key="17">
    <source>
        <dbReference type="EMBL" id="CAD9081811.1"/>
    </source>
</evidence>
<feature type="region of interest" description="Disordered" evidence="14">
    <location>
        <begin position="74"/>
        <end position="102"/>
    </location>
</feature>
<dbReference type="InterPro" id="IPR005821">
    <property type="entry name" value="Ion_trans_dom"/>
</dbReference>
<feature type="compositionally biased region" description="Basic and acidic residues" evidence="14">
    <location>
        <begin position="7"/>
        <end position="18"/>
    </location>
</feature>
<keyword evidence="11 15" id="KW-0472">Membrane</keyword>
<feature type="transmembrane region" description="Helical" evidence="15">
    <location>
        <begin position="915"/>
        <end position="934"/>
    </location>
</feature>
<keyword evidence="10" id="KW-0406">Ion transport</keyword>
<keyword evidence="4" id="KW-0109">Calcium transport</keyword>
<evidence type="ECO:0000256" key="14">
    <source>
        <dbReference type="SAM" id="MobiDB-lite"/>
    </source>
</evidence>
<dbReference type="Gene3D" id="1.20.120.350">
    <property type="entry name" value="Voltage-gated potassium channels. Chain C"/>
    <property type="match status" value="4"/>
</dbReference>
<dbReference type="PANTHER" id="PTHR45628">
    <property type="entry name" value="VOLTAGE-DEPENDENT CALCIUM CHANNEL TYPE A SUBUNIT ALPHA-1"/>
    <property type="match status" value="1"/>
</dbReference>
<dbReference type="Gene3D" id="1.10.287.70">
    <property type="match status" value="4"/>
</dbReference>
<feature type="transmembrane region" description="Helical" evidence="15">
    <location>
        <begin position="984"/>
        <end position="1009"/>
    </location>
</feature>
<feature type="transmembrane region" description="Helical" evidence="15">
    <location>
        <begin position="1570"/>
        <end position="1592"/>
    </location>
</feature>
<reference evidence="17" key="1">
    <citation type="submission" date="2021-01" db="EMBL/GenBank/DDBJ databases">
        <authorList>
            <person name="Corre E."/>
            <person name="Pelletier E."/>
            <person name="Niang G."/>
            <person name="Scheremetjew M."/>
            <person name="Finn R."/>
            <person name="Kale V."/>
            <person name="Holt S."/>
            <person name="Cochrane G."/>
            <person name="Meng A."/>
            <person name="Brown T."/>
            <person name="Cohen L."/>
        </authorList>
    </citation>
    <scope>NUCLEOTIDE SEQUENCE</scope>
    <source>
        <strain evidence="17">WS</strain>
    </source>
</reference>
<keyword evidence="9 15" id="KW-1133">Transmembrane helix</keyword>
<feature type="transmembrane region" description="Helical" evidence="15">
    <location>
        <begin position="1252"/>
        <end position="1274"/>
    </location>
</feature>
<evidence type="ECO:0000256" key="3">
    <source>
        <dbReference type="ARBA" id="ARBA00022553"/>
    </source>
</evidence>
<dbReference type="GO" id="GO:0008331">
    <property type="term" value="F:high voltage-gated calcium channel activity"/>
    <property type="evidence" value="ECO:0007669"/>
    <property type="project" value="TreeGrafter"/>
</dbReference>
<feature type="transmembrane region" description="Helical" evidence="15">
    <location>
        <begin position="1656"/>
        <end position="1679"/>
    </location>
</feature>
<protein>
    <recommendedName>
        <fullName evidence="16">EF-hand domain-containing protein</fullName>
    </recommendedName>
</protein>
<feature type="transmembrane region" description="Helical" evidence="15">
    <location>
        <begin position="528"/>
        <end position="548"/>
    </location>
</feature>
<dbReference type="Gene3D" id="1.10.238.10">
    <property type="entry name" value="EF-hand"/>
    <property type="match status" value="1"/>
</dbReference>
<organism evidence="17">
    <name type="scientific">Percolomonas cosmopolitus</name>
    <dbReference type="NCBI Taxonomy" id="63605"/>
    <lineage>
        <taxon>Eukaryota</taxon>
        <taxon>Discoba</taxon>
        <taxon>Heterolobosea</taxon>
        <taxon>Tetramitia</taxon>
        <taxon>Eutetramitia</taxon>
        <taxon>Percolomonadidae</taxon>
        <taxon>Percolomonas</taxon>
    </lineage>
</organism>